<reference evidence="1 2" key="1">
    <citation type="submission" date="2019-02" db="EMBL/GenBank/DDBJ databases">
        <title>The draft genome of Acinetobacter halotolerans strain JCM 31009.</title>
        <authorList>
            <person name="Qin J."/>
            <person name="Feng Y."/>
            <person name="Nemec A."/>
            <person name="Zong Z."/>
        </authorList>
    </citation>
    <scope>NUCLEOTIDE SEQUENCE [LARGE SCALE GENOMIC DNA]</scope>
    <source>
        <strain evidence="1 2">JCM 31009</strain>
    </source>
</reference>
<protein>
    <recommendedName>
        <fullName evidence="3">Type IV secretion protein Rhs</fullName>
    </recommendedName>
</protein>
<gene>
    <name evidence="1" type="ORF">EXE30_01085</name>
</gene>
<keyword evidence="2" id="KW-1185">Reference proteome</keyword>
<comment type="caution">
    <text evidence="1">The sequence shown here is derived from an EMBL/GenBank/DDBJ whole genome shotgun (WGS) entry which is preliminary data.</text>
</comment>
<dbReference type="Proteomes" id="UP000292110">
    <property type="component" value="Unassembled WGS sequence"/>
</dbReference>
<dbReference type="RefSeq" id="WP_130160829.1">
    <property type="nucleotide sequence ID" value="NZ_SGIM01000001.1"/>
</dbReference>
<organism evidence="1 2">
    <name type="scientific">Acinetobacter halotolerans</name>
    <dbReference type="NCBI Taxonomy" id="1752076"/>
    <lineage>
        <taxon>Bacteria</taxon>
        <taxon>Pseudomonadati</taxon>
        <taxon>Pseudomonadota</taxon>
        <taxon>Gammaproteobacteria</taxon>
        <taxon>Moraxellales</taxon>
        <taxon>Moraxellaceae</taxon>
        <taxon>Acinetobacter</taxon>
    </lineage>
</organism>
<dbReference type="AlphaFoldDB" id="A0A4Q6XDZ5"/>
<evidence type="ECO:0000313" key="1">
    <source>
        <dbReference type="EMBL" id="RZF56881.1"/>
    </source>
</evidence>
<accession>A0A4Q6XDZ5</accession>
<name>A0A4Q6XDZ5_9GAMM</name>
<proteinExistence type="predicted"/>
<evidence type="ECO:0000313" key="2">
    <source>
        <dbReference type="Proteomes" id="UP000292110"/>
    </source>
</evidence>
<dbReference type="EMBL" id="SGIM01000001">
    <property type="protein sequence ID" value="RZF56881.1"/>
    <property type="molecule type" value="Genomic_DNA"/>
</dbReference>
<sequence>MSWTKDNRALAPFGNIILPQSQYRNYFSTSSSVSASLQDIFIHEMTHVMQYQQGIDVLKTELSLQWDYTVNKINVYDFQYVTNKPFSSYNIEQQGDFAVGVFRGRLPNIIKNRGAGGSW</sequence>
<evidence type="ECO:0008006" key="3">
    <source>
        <dbReference type="Google" id="ProtNLM"/>
    </source>
</evidence>